<feature type="domain" description="Type II methyltransferase M.Eco57I C-terminal" evidence="8">
    <location>
        <begin position="278"/>
        <end position="531"/>
    </location>
</feature>
<dbReference type="Gene3D" id="3.40.50.150">
    <property type="entry name" value="Vaccinia Virus protein VP39"/>
    <property type="match status" value="1"/>
</dbReference>
<protein>
    <submittedName>
        <fullName evidence="9">Class I SAM-dependent methyltransferase</fullName>
    </submittedName>
</protein>
<dbReference type="GO" id="GO:0008168">
    <property type="term" value="F:methyltransferase activity"/>
    <property type="evidence" value="ECO:0007669"/>
    <property type="project" value="UniProtKB-KW"/>
</dbReference>
<comment type="similarity">
    <text evidence="1">Belongs to the N(4)/N(6)-methyltransferase family.</text>
</comment>
<dbReference type="Pfam" id="PF02384">
    <property type="entry name" value="N6_Mtase"/>
    <property type="match status" value="1"/>
</dbReference>
<dbReference type="InterPro" id="IPR029063">
    <property type="entry name" value="SAM-dependent_MTases_sf"/>
</dbReference>
<keyword evidence="10" id="KW-1185">Reference proteome</keyword>
<keyword evidence="3" id="KW-0808">Transferase</keyword>
<accession>A0ABQ6QN51</accession>
<proteinExistence type="inferred from homology"/>
<dbReference type="PANTHER" id="PTHR33841:SF5">
    <property type="entry name" value="DNA METHYLASE (MODIFICATION METHYLASE) (METHYLTRANSFERASE)-RELATED"/>
    <property type="match status" value="1"/>
</dbReference>
<evidence type="ECO:0000313" key="9">
    <source>
        <dbReference type="EMBL" id="GMU05432.1"/>
    </source>
</evidence>
<evidence type="ECO:0000313" key="10">
    <source>
        <dbReference type="Proteomes" id="UP001342631"/>
    </source>
</evidence>
<dbReference type="PANTHER" id="PTHR33841">
    <property type="entry name" value="DNA METHYLTRANSFERASE YEEA-RELATED"/>
    <property type="match status" value="1"/>
</dbReference>
<dbReference type="Pfam" id="PF22837">
    <property type="entry name" value="M_Eco57I_C"/>
    <property type="match status" value="1"/>
</dbReference>
<dbReference type="Proteomes" id="UP001342631">
    <property type="component" value="Unassembled WGS sequence"/>
</dbReference>
<evidence type="ECO:0000259" key="8">
    <source>
        <dbReference type="Pfam" id="PF22837"/>
    </source>
</evidence>
<evidence type="ECO:0000256" key="2">
    <source>
        <dbReference type="ARBA" id="ARBA00022603"/>
    </source>
</evidence>
<organism evidence="9 10">
    <name type="scientific">Corallococcus caeni</name>
    <dbReference type="NCBI Taxonomy" id="3082388"/>
    <lineage>
        <taxon>Bacteria</taxon>
        <taxon>Pseudomonadati</taxon>
        <taxon>Myxococcota</taxon>
        <taxon>Myxococcia</taxon>
        <taxon>Myxococcales</taxon>
        <taxon>Cystobacterineae</taxon>
        <taxon>Myxococcaceae</taxon>
        <taxon>Corallococcus</taxon>
    </lineage>
</organism>
<comment type="caution">
    <text evidence="9">The sequence shown here is derived from an EMBL/GenBank/DDBJ whole genome shotgun (WGS) entry which is preliminary data.</text>
</comment>
<dbReference type="GO" id="GO:0032259">
    <property type="term" value="P:methylation"/>
    <property type="evidence" value="ECO:0007669"/>
    <property type="project" value="UniProtKB-KW"/>
</dbReference>
<name>A0ABQ6QN51_9BACT</name>
<keyword evidence="5" id="KW-0680">Restriction system</keyword>
<gene>
    <name evidence="9" type="ORF">ASNO1_16850</name>
</gene>
<evidence type="ECO:0000259" key="7">
    <source>
        <dbReference type="Pfam" id="PF02384"/>
    </source>
</evidence>
<evidence type="ECO:0000256" key="6">
    <source>
        <dbReference type="SAM" id="MobiDB-lite"/>
    </source>
</evidence>
<evidence type="ECO:0000256" key="4">
    <source>
        <dbReference type="ARBA" id="ARBA00022691"/>
    </source>
</evidence>
<sequence length="597" mass="67110">MVHGTAPETVVNFIENETSEKLRGGYYTDSTIATYLLRWVMDARPRSILEPSCGDGAFIRAMRELPCDAMSTGLRRLVGCELDAAEAAKARRAALELPGVKSDIVSGDFMDWVLERLHKAPEFDAIVGNPPFVRYQYLTDMAQHRAERIIKHFGLRFTKHTNAWVPFVIGSLALLNPGGRLAMVVPAELLHVLHSDSVRQFLLKTCSRILVLDPEELWFENALQGVVLLLAEKRRTEDVGDKLGRVAITRIRGRDFLAGSPVEHFQQAEYVPGDALPAKWMLALLTARERSILDRIRASSSVRSFSQLASASVGIVTGANKFFLVPDAVLEEYGLQDYAHPMFGRSEHVSGVIYDKQSHAENKRRGFPTNFLWFKNVPREGLAPGVRRYIELGESQMLHQRFKCRIREPWYSVPSVFTAPVGMLKRSHDYPRLVLNQLDAFTTDTAYRIVPKAVSARQLVYTFVNSLTALCAELEGRHYGGGVLELVPSEINRLLIPVLPEGRDSLSELNAAFRESHPPEEVLVRQDRKLLGAIGLSTAEQQELQQAWWKLRNRRHRTRGEEEAQADASSQGSEELDESVHRKKAHRVAATSSRSAQ</sequence>
<dbReference type="InterPro" id="IPR003356">
    <property type="entry name" value="DNA_methylase_A-5"/>
</dbReference>
<dbReference type="PRINTS" id="PR00507">
    <property type="entry name" value="N12N6MTFRASE"/>
</dbReference>
<feature type="region of interest" description="Disordered" evidence="6">
    <location>
        <begin position="555"/>
        <end position="597"/>
    </location>
</feature>
<dbReference type="PROSITE" id="PS00092">
    <property type="entry name" value="N6_MTASE"/>
    <property type="match status" value="1"/>
</dbReference>
<dbReference type="InterPro" id="IPR054520">
    <property type="entry name" value="M_Eco57I_C"/>
</dbReference>
<feature type="domain" description="DNA methylase adenine-specific" evidence="7">
    <location>
        <begin position="17"/>
        <end position="237"/>
    </location>
</feature>
<dbReference type="CDD" id="cd02440">
    <property type="entry name" value="AdoMet_MTases"/>
    <property type="match status" value="1"/>
</dbReference>
<evidence type="ECO:0000256" key="5">
    <source>
        <dbReference type="ARBA" id="ARBA00022747"/>
    </source>
</evidence>
<dbReference type="EMBL" id="BTTX01000002">
    <property type="protein sequence ID" value="GMU05432.1"/>
    <property type="molecule type" value="Genomic_DNA"/>
</dbReference>
<dbReference type="InterPro" id="IPR002052">
    <property type="entry name" value="DNA_methylase_N6_adenine_CS"/>
</dbReference>
<reference evidence="9 10" key="1">
    <citation type="journal article" date="2024" name="Arch. Microbiol.">
        <title>Corallococcus caeni sp. nov., a novel myxobacterium isolated from activated sludge.</title>
        <authorList>
            <person name="Tomita S."/>
            <person name="Nakai R."/>
            <person name="Kuroda K."/>
            <person name="Kurashita H."/>
            <person name="Hatamoto M."/>
            <person name="Yamaguchi T."/>
            <person name="Narihiro T."/>
        </authorList>
    </citation>
    <scope>NUCLEOTIDE SEQUENCE [LARGE SCALE GENOMIC DNA]</scope>
    <source>
        <strain evidence="9 10">NO1</strain>
    </source>
</reference>
<evidence type="ECO:0000256" key="1">
    <source>
        <dbReference type="ARBA" id="ARBA00006594"/>
    </source>
</evidence>
<evidence type="ECO:0000256" key="3">
    <source>
        <dbReference type="ARBA" id="ARBA00022679"/>
    </source>
</evidence>
<dbReference type="SUPFAM" id="SSF53335">
    <property type="entry name" value="S-adenosyl-L-methionine-dependent methyltransferases"/>
    <property type="match status" value="1"/>
</dbReference>
<keyword evidence="4" id="KW-0949">S-adenosyl-L-methionine</keyword>
<keyword evidence="2 9" id="KW-0489">Methyltransferase</keyword>
<dbReference type="InterPro" id="IPR050953">
    <property type="entry name" value="N4_N6_ade-DNA_methylase"/>
</dbReference>